<dbReference type="Proteomes" id="UP000008840">
    <property type="component" value="Chromosome"/>
</dbReference>
<reference evidence="1 2" key="1">
    <citation type="journal article" date="2008" name="Genome Biol.">
        <title>The complete genome, comparative and functional analysis of Stenotrophomonas maltophilia reveals an organism heavily shielded by drug resistance determinants.</title>
        <authorList>
            <person name="Crossman L.C."/>
            <person name="Gould V.C."/>
            <person name="Dow J.M."/>
            <person name="Vernikos G.S."/>
            <person name="Okazaki A."/>
            <person name="Sebaihia M."/>
            <person name="Saunders D."/>
            <person name="Arrowsmith C."/>
            <person name="Carver T."/>
            <person name="Peters N."/>
            <person name="Adlem E."/>
            <person name="Kerhornou A."/>
            <person name="Lord A."/>
            <person name="Murphy L."/>
            <person name="Seeger K."/>
            <person name="Squares R."/>
            <person name="Rutter S."/>
            <person name="Quail M.A."/>
            <person name="Rajandream M.A."/>
            <person name="Harris D."/>
            <person name="Churcher C."/>
            <person name="Bentley S.D."/>
            <person name="Parkhill J."/>
            <person name="Thomson N.R."/>
            <person name="Avison M.B."/>
        </authorList>
    </citation>
    <scope>NUCLEOTIDE SEQUENCE [LARGE SCALE GENOMIC DNA]</scope>
    <source>
        <strain evidence="1 2">K279a</strain>
    </source>
</reference>
<dbReference type="eggNOG" id="ENOG5033BJQ">
    <property type="taxonomic scope" value="Bacteria"/>
</dbReference>
<organism evidence="1 2">
    <name type="scientific">Stenotrophomonas maltophilia (strain K279a)</name>
    <dbReference type="NCBI Taxonomy" id="522373"/>
    <lineage>
        <taxon>Bacteria</taxon>
        <taxon>Pseudomonadati</taxon>
        <taxon>Pseudomonadota</taxon>
        <taxon>Gammaproteobacteria</taxon>
        <taxon>Lysobacterales</taxon>
        <taxon>Lysobacteraceae</taxon>
        <taxon>Stenotrophomonas</taxon>
        <taxon>Stenotrophomonas maltophilia group</taxon>
    </lineage>
</organism>
<keyword evidence="2" id="KW-1185">Reference proteome</keyword>
<gene>
    <name evidence="1" type="ordered locus">Smlt2407</name>
</gene>
<dbReference type="HOGENOM" id="CLU_1980350_0_0_6"/>
<protein>
    <submittedName>
        <fullName evidence="1">Uncharacterized protein</fullName>
    </submittedName>
</protein>
<proteinExistence type="predicted"/>
<dbReference type="EMBL" id="AM743169">
    <property type="protein sequence ID" value="CAQ45894.1"/>
    <property type="molecule type" value="Genomic_DNA"/>
</dbReference>
<sequence length="126" mass="15125">MFVTIPCQPSRWLFEQGARPVIYQPAAEFHDLPASHAWRHMTYEPDRDPPIDFTWEREWRLQTEQLHFDQSCAGVVVPDRAWAARMRAEHEVEQDWRVLAYSQIMDAPLAEQLRDDYRWTLTSLRR</sequence>
<dbReference type="AlphaFoldDB" id="B2FRJ2"/>
<name>B2FRJ2_STRMK</name>
<dbReference type="KEGG" id="sml:Smlt2407"/>
<dbReference type="EnsemblBacteria" id="CAQ45894">
    <property type="protein sequence ID" value="CAQ45894"/>
    <property type="gene ID" value="Smlt2407"/>
</dbReference>
<accession>B2FRJ2</accession>
<evidence type="ECO:0000313" key="2">
    <source>
        <dbReference type="Proteomes" id="UP000008840"/>
    </source>
</evidence>
<evidence type="ECO:0000313" key="1">
    <source>
        <dbReference type="EMBL" id="CAQ45894.1"/>
    </source>
</evidence>